<sequence length="535" mass="56305">LLLLLLLTWRCGGEDAEVLCADRACYTLHRDEIDWKNAQQRCRDNGGNLAPVGSAGEAERLRELLASAGWAGPAWIGLALARGHCVRPQEPLRGFSWMAGGWADRACRNTLPAFLCKFSFQGMCGLLPLAGRGAVTYATPFGVRSARLAAAPFGTLAEVQCDSGRAFAFAVCKGPLAGGGFAWHPPGPLCPVDCGRHNGGCQQRCLDAPGEPPRCACHPGYVLAADMASCLPEDSCHPNPCQGSCRPLPGGFECGCEPGYALAADGRGCSDVDECESGPCQHQCHNTPGGFQCLCRPGYRPAGPAGHDCHDVDECAQPHACPQLCINIPGSFRCACLPGFQRQPGGESCLDVDECLRDPCPGDCLNFLGGYECLCPPGYLRDADGHGCSPGEAIPNSIPQSSSIPHSSSSIPQSSTVIPQSSGSIPQSSDNIPQSSGIPKSSGIPRTTRIPWTTSIPRSLGMPTAGLGAGSDEHSADGPRLLLYYIVGSLVAILLLLAFALALVACRKRAAKREKPPAKNAADNYCWVPEQPESR</sequence>
<keyword evidence="9 14" id="KW-0472">Membrane</keyword>
<feature type="domain" description="EGF-like" evidence="16">
    <location>
        <begin position="351"/>
        <end position="389"/>
    </location>
</feature>
<evidence type="ECO:0000256" key="5">
    <source>
        <dbReference type="ARBA" id="ARBA00022729"/>
    </source>
</evidence>
<evidence type="ECO:0000256" key="7">
    <source>
        <dbReference type="ARBA" id="ARBA00022737"/>
    </source>
</evidence>
<keyword evidence="3" id="KW-0597">Phosphoprotein</keyword>
<reference evidence="18 19" key="1">
    <citation type="submission" date="2019-09" db="EMBL/GenBank/DDBJ databases">
        <title>Bird 10,000 Genomes (B10K) Project - Family phase.</title>
        <authorList>
            <person name="Zhang G."/>
        </authorList>
    </citation>
    <scope>NUCLEOTIDE SEQUENCE [LARGE SCALE GENOMIC DNA]</scope>
    <source>
        <strain evidence="18">B10K-DU-001-45</strain>
        <tissue evidence="18">Muscle</tissue>
    </source>
</reference>
<dbReference type="PANTHER" id="PTHR14789:SF8">
    <property type="entry name" value="C-TYPE LECTIN DOMAIN FAMILY 14 MEMBER A PRECURSOR-RELATED"/>
    <property type="match status" value="1"/>
</dbReference>
<dbReference type="Pfam" id="PF07645">
    <property type="entry name" value="EGF_CA"/>
    <property type="match status" value="3"/>
</dbReference>
<dbReference type="Gene3D" id="2.10.25.10">
    <property type="entry name" value="Laminin"/>
    <property type="match status" value="5"/>
</dbReference>
<dbReference type="GO" id="GO:0030246">
    <property type="term" value="F:carbohydrate binding"/>
    <property type="evidence" value="ECO:0007669"/>
    <property type="project" value="UniProtKB-KW"/>
</dbReference>
<evidence type="ECO:0000256" key="10">
    <source>
        <dbReference type="ARBA" id="ARBA00023157"/>
    </source>
</evidence>
<evidence type="ECO:0000256" key="2">
    <source>
        <dbReference type="ARBA" id="ARBA00022536"/>
    </source>
</evidence>
<dbReference type="PROSITE" id="PS01186">
    <property type="entry name" value="EGF_2"/>
    <property type="match status" value="3"/>
</dbReference>
<accession>A0A7L0R490</accession>
<keyword evidence="8 14" id="KW-1133">Transmembrane helix</keyword>
<feature type="compositionally biased region" description="Low complexity" evidence="13">
    <location>
        <begin position="399"/>
        <end position="429"/>
    </location>
</feature>
<comment type="caution">
    <text evidence="18">The sequence shown here is derived from an EMBL/GenBank/DDBJ whole genome shotgun (WGS) entry which is preliminary data.</text>
</comment>
<evidence type="ECO:0000256" key="4">
    <source>
        <dbReference type="ARBA" id="ARBA00022692"/>
    </source>
</evidence>
<dbReference type="GO" id="GO:0016020">
    <property type="term" value="C:membrane"/>
    <property type="evidence" value="ECO:0007669"/>
    <property type="project" value="UniProtKB-SubCell"/>
</dbReference>
<dbReference type="Gene3D" id="3.10.100.10">
    <property type="entry name" value="Mannose-Binding Protein A, subunit A"/>
    <property type="match status" value="1"/>
</dbReference>
<dbReference type="SUPFAM" id="SSF57184">
    <property type="entry name" value="Growth factor receptor domain"/>
    <property type="match status" value="2"/>
</dbReference>
<dbReference type="InterPro" id="IPR001304">
    <property type="entry name" value="C-type_lectin-like"/>
</dbReference>
<evidence type="ECO:0000256" key="15">
    <source>
        <dbReference type="SAM" id="SignalP"/>
    </source>
</evidence>
<dbReference type="InterPro" id="IPR018097">
    <property type="entry name" value="EGF_Ca-bd_CS"/>
</dbReference>
<feature type="chain" id="PRO_5029842668" evidence="15">
    <location>
        <begin position="17"/>
        <end position="535"/>
    </location>
</feature>
<keyword evidence="19" id="KW-1185">Reference proteome</keyword>
<dbReference type="PROSITE" id="PS50041">
    <property type="entry name" value="C_TYPE_LECTIN_2"/>
    <property type="match status" value="1"/>
</dbReference>
<feature type="non-terminal residue" evidence="18">
    <location>
        <position position="535"/>
    </location>
</feature>
<evidence type="ECO:0000256" key="3">
    <source>
        <dbReference type="ARBA" id="ARBA00022553"/>
    </source>
</evidence>
<keyword evidence="10" id="KW-1015">Disulfide bond</keyword>
<dbReference type="PROSITE" id="PS50026">
    <property type="entry name" value="EGF_3"/>
    <property type="match status" value="2"/>
</dbReference>
<feature type="domain" description="EGF-like" evidence="16">
    <location>
        <begin position="271"/>
        <end position="305"/>
    </location>
</feature>
<dbReference type="AlphaFoldDB" id="A0A7L0R490"/>
<evidence type="ECO:0000256" key="13">
    <source>
        <dbReference type="SAM" id="MobiDB-lite"/>
    </source>
</evidence>
<keyword evidence="6" id="KW-0430">Lectin</keyword>
<keyword evidence="7" id="KW-0677">Repeat</keyword>
<dbReference type="SMART" id="SM00181">
    <property type="entry name" value="EGF"/>
    <property type="match status" value="5"/>
</dbReference>
<keyword evidence="5 15" id="KW-0732">Signal</keyword>
<evidence type="ECO:0000256" key="1">
    <source>
        <dbReference type="ARBA" id="ARBA00004479"/>
    </source>
</evidence>
<comment type="subcellular location">
    <subcellularLocation>
        <location evidence="1">Membrane</location>
        <topology evidence="1">Single-pass type I membrane protein</topology>
    </subcellularLocation>
</comment>
<name>A0A7L0R490_SETKR</name>
<feature type="non-terminal residue" evidence="18">
    <location>
        <position position="1"/>
    </location>
</feature>
<dbReference type="GO" id="GO:0005509">
    <property type="term" value="F:calcium ion binding"/>
    <property type="evidence" value="ECO:0007669"/>
    <property type="project" value="InterPro"/>
</dbReference>
<dbReference type="InterPro" id="IPR051505">
    <property type="entry name" value="C-type_lectin_domain"/>
</dbReference>
<dbReference type="InterPro" id="IPR000742">
    <property type="entry name" value="EGF"/>
</dbReference>
<dbReference type="Proteomes" id="UP000550059">
    <property type="component" value="Unassembled WGS sequence"/>
</dbReference>
<keyword evidence="11" id="KW-0325">Glycoprotein</keyword>
<keyword evidence="4 14" id="KW-0812">Transmembrane</keyword>
<dbReference type="Pfam" id="PF25444">
    <property type="entry name" value="THBD"/>
    <property type="match status" value="1"/>
</dbReference>
<dbReference type="InterPro" id="IPR057350">
    <property type="entry name" value="THBD"/>
</dbReference>
<evidence type="ECO:0000256" key="6">
    <source>
        <dbReference type="ARBA" id="ARBA00022734"/>
    </source>
</evidence>
<dbReference type="InterPro" id="IPR001881">
    <property type="entry name" value="EGF-like_Ca-bd_dom"/>
</dbReference>
<evidence type="ECO:0000313" key="18">
    <source>
        <dbReference type="EMBL" id="NXL25584.1"/>
    </source>
</evidence>
<dbReference type="InterPro" id="IPR000152">
    <property type="entry name" value="EGF-type_Asp/Asn_hydroxyl_site"/>
</dbReference>
<evidence type="ECO:0000259" key="17">
    <source>
        <dbReference type="PROSITE" id="PS50041"/>
    </source>
</evidence>
<dbReference type="InterPro" id="IPR009030">
    <property type="entry name" value="Growth_fac_rcpt_cys_sf"/>
</dbReference>
<dbReference type="CDD" id="cd00054">
    <property type="entry name" value="EGF_CA"/>
    <property type="match status" value="3"/>
</dbReference>
<dbReference type="PANTHER" id="PTHR14789">
    <property type="entry name" value="CHONDROLECTIN VARIANT CHODLFDELTAE"/>
    <property type="match status" value="1"/>
</dbReference>
<comment type="caution">
    <text evidence="12">Lacks conserved residue(s) required for the propagation of feature annotation.</text>
</comment>
<protein>
    <submittedName>
        <fullName evidence="18">C1QR1 protein</fullName>
    </submittedName>
</protein>
<organism evidence="18 19">
    <name type="scientific">Setophaga kirtlandii</name>
    <name type="common">Kirtland's warbler</name>
    <name type="synonym">Dendroica kirtlandii</name>
    <dbReference type="NCBI Taxonomy" id="298831"/>
    <lineage>
        <taxon>Eukaryota</taxon>
        <taxon>Metazoa</taxon>
        <taxon>Chordata</taxon>
        <taxon>Craniata</taxon>
        <taxon>Vertebrata</taxon>
        <taxon>Euteleostomi</taxon>
        <taxon>Archelosauria</taxon>
        <taxon>Archosauria</taxon>
        <taxon>Dinosauria</taxon>
        <taxon>Saurischia</taxon>
        <taxon>Theropoda</taxon>
        <taxon>Coelurosauria</taxon>
        <taxon>Aves</taxon>
        <taxon>Neognathae</taxon>
        <taxon>Neoaves</taxon>
        <taxon>Telluraves</taxon>
        <taxon>Australaves</taxon>
        <taxon>Passeriformes</taxon>
        <taxon>Passeroidea</taxon>
        <taxon>Parulidae</taxon>
        <taxon>Setophaga</taxon>
    </lineage>
</organism>
<feature type="signal peptide" evidence="15">
    <location>
        <begin position="1"/>
        <end position="16"/>
    </location>
</feature>
<feature type="compositionally biased region" description="Polar residues" evidence="13">
    <location>
        <begin position="430"/>
        <end position="439"/>
    </location>
</feature>
<keyword evidence="2 12" id="KW-0245">EGF-like domain</keyword>
<evidence type="ECO:0000259" key="16">
    <source>
        <dbReference type="PROSITE" id="PS50026"/>
    </source>
</evidence>
<evidence type="ECO:0000256" key="9">
    <source>
        <dbReference type="ARBA" id="ARBA00023136"/>
    </source>
</evidence>
<dbReference type="SUPFAM" id="SSF56436">
    <property type="entry name" value="C-type lectin-like"/>
    <property type="match status" value="1"/>
</dbReference>
<dbReference type="InterPro" id="IPR016187">
    <property type="entry name" value="CTDL_fold"/>
</dbReference>
<dbReference type="InterPro" id="IPR016186">
    <property type="entry name" value="C-type_lectin-like/link_sf"/>
</dbReference>
<dbReference type="PROSITE" id="PS01187">
    <property type="entry name" value="EGF_CA"/>
    <property type="match status" value="1"/>
</dbReference>
<evidence type="ECO:0000256" key="14">
    <source>
        <dbReference type="SAM" id="Phobius"/>
    </source>
</evidence>
<proteinExistence type="predicted"/>
<dbReference type="PROSITE" id="PS00010">
    <property type="entry name" value="ASX_HYDROXYL"/>
    <property type="match status" value="3"/>
</dbReference>
<evidence type="ECO:0000313" key="19">
    <source>
        <dbReference type="Proteomes" id="UP000550059"/>
    </source>
</evidence>
<dbReference type="SMART" id="SM00179">
    <property type="entry name" value="EGF_CA"/>
    <property type="match status" value="5"/>
</dbReference>
<dbReference type="Pfam" id="PF14670">
    <property type="entry name" value="FXa_inhibition"/>
    <property type="match status" value="1"/>
</dbReference>
<dbReference type="FunFam" id="2.10.25.10:FF:000005">
    <property type="entry name" value="Fibrillin 2"/>
    <property type="match status" value="1"/>
</dbReference>
<dbReference type="EMBL" id="VXAS01022154">
    <property type="protein sequence ID" value="NXL25584.1"/>
    <property type="molecule type" value="Genomic_DNA"/>
</dbReference>
<feature type="domain" description="C-type lectin" evidence="17">
    <location>
        <begin position="21"/>
        <end position="100"/>
    </location>
</feature>
<dbReference type="FunFam" id="2.10.25.10:FF:000119">
    <property type="entry name" value="vitamin K-dependent protein S"/>
    <property type="match status" value="1"/>
</dbReference>
<feature type="transmembrane region" description="Helical" evidence="14">
    <location>
        <begin position="482"/>
        <end position="506"/>
    </location>
</feature>
<evidence type="ECO:0000256" key="8">
    <source>
        <dbReference type="ARBA" id="ARBA00022989"/>
    </source>
</evidence>
<gene>
    <name evidence="18" type="primary">Cd93</name>
    <name evidence="18" type="ORF">SETKIR_R03669</name>
</gene>
<dbReference type="InterPro" id="IPR049883">
    <property type="entry name" value="NOTCH1_EGF-like"/>
</dbReference>
<evidence type="ECO:0000256" key="11">
    <source>
        <dbReference type="ARBA" id="ARBA00023180"/>
    </source>
</evidence>
<evidence type="ECO:0000256" key="12">
    <source>
        <dbReference type="PROSITE-ProRule" id="PRU00076"/>
    </source>
</evidence>
<feature type="region of interest" description="Disordered" evidence="13">
    <location>
        <begin position="399"/>
        <end position="457"/>
    </location>
</feature>